<evidence type="ECO:0000313" key="2">
    <source>
        <dbReference type="Proteomes" id="UP000050929"/>
    </source>
</evidence>
<proteinExistence type="predicted"/>
<dbReference type="PATRIC" id="fig|1423811.3.peg.1058"/>
<dbReference type="STRING" id="1423811.FC72_GL001046"/>
<gene>
    <name evidence="1" type="ORF">FC72_GL001046</name>
</gene>
<dbReference type="AlphaFoldDB" id="A0A0R1IYL1"/>
<evidence type="ECO:0008006" key="3">
    <source>
        <dbReference type="Google" id="ProtNLM"/>
    </source>
</evidence>
<keyword evidence="2" id="KW-1185">Reference proteome</keyword>
<organism evidence="1 2">
    <name type="scientific">Companilactobacillus tucceti DSM 20183</name>
    <dbReference type="NCBI Taxonomy" id="1423811"/>
    <lineage>
        <taxon>Bacteria</taxon>
        <taxon>Bacillati</taxon>
        <taxon>Bacillota</taxon>
        <taxon>Bacilli</taxon>
        <taxon>Lactobacillales</taxon>
        <taxon>Lactobacillaceae</taxon>
        <taxon>Companilactobacillus</taxon>
    </lineage>
</organism>
<comment type="caution">
    <text evidence="1">The sequence shown here is derived from an EMBL/GenBank/DDBJ whole genome shotgun (WGS) entry which is preliminary data.</text>
</comment>
<reference evidence="1 2" key="1">
    <citation type="journal article" date="2015" name="Genome Announc.">
        <title>Expanding the biotechnology potential of lactobacilli through comparative genomics of 213 strains and associated genera.</title>
        <authorList>
            <person name="Sun Z."/>
            <person name="Harris H.M."/>
            <person name="McCann A."/>
            <person name="Guo C."/>
            <person name="Argimon S."/>
            <person name="Zhang W."/>
            <person name="Yang X."/>
            <person name="Jeffery I.B."/>
            <person name="Cooney J.C."/>
            <person name="Kagawa T.F."/>
            <person name="Liu W."/>
            <person name="Song Y."/>
            <person name="Salvetti E."/>
            <person name="Wrobel A."/>
            <person name="Rasinkangas P."/>
            <person name="Parkhill J."/>
            <person name="Rea M.C."/>
            <person name="O'Sullivan O."/>
            <person name="Ritari J."/>
            <person name="Douillard F.P."/>
            <person name="Paul Ross R."/>
            <person name="Yang R."/>
            <person name="Briner A.E."/>
            <person name="Felis G.E."/>
            <person name="de Vos W.M."/>
            <person name="Barrangou R."/>
            <person name="Klaenhammer T.R."/>
            <person name="Caufield P.W."/>
            <person name="Cui Y."/>
            <person name="Zhang H."/>
            <person name="O'Toole P.W."/>
        </authorList>
    </citation>
    <scope>NUCLEOTIDE SEQUENCE [LARGE SCALE GENOMIC DNA]</scope>
    <source>
        <strain evidence="1 2">DSM 20183</strain>
    </source>
</reference>
<dbReference type="Proteomes" id="UP000050929">
    <property type="component" value="Unassembled WGS sequence"/>
</dbReference>
<protein>
    <recommendedName>
        <fullName evidence="3">Iron-sulfur cluster repair di-iron protein, ric</fullName>
    </recommendedName>
</protein>
<dbReference type="RefSeq" id="WP_057766855.1">
    <property type="nucleotide sequence ID" value="NZ_AZDG01000020.1"/>
</dbReference>
<evidence type="ECO:0000313" key="1">
    <source>
        <dbReference type="EMBL" id="KRK63915.1"/>
    </source>
</evidence>
<dbReference type="OrthoDB" id="9797132at2"/>
<dbReference type="EMBL" id="AZDG01000020">
    <property type="protein sequence ID" value="KRK63915.1"/>
    <property type="molecule type" value="Genomic_DNA"/>
</dbReference>
<name>A0A0R1IYL1_9LACO</name>
<accession>A0A0R1IYL1</accession>
<sequence>MTAVKDYLNEHEEKLDLFTKAITIAHGKNHPEVFAVREEYLNIKEAAKNGQNLDDDFDQLRETTQNYAIPGDVCPTFEATYQMLESADSINMKS</sequence>